<dbReference type="Proteomes" id="UP000807504">
    <property type="component" value="Unassembled WGS sequence"/>
</dbReference>
<comment type="caution">
    <text evidence="1">The sequence shown here is derived from an EMBL/GenBank/DDBJ whole genome shotgun (WGS) entry which is preliminary data.</text>
</comment>
<evidence type="ECO:0000313" key="1">
    <source>
        <dbReference type="EMBL" id="KAF8787243.1"/>
    </source>
</evidence>
<reference evidence="1" key="2">
    <citation type="submission" date="2020-06" db="EMBL/GenBank/DDBJ databases">
        <authorList>
            <person name="Sheffer M."/>
        </authorList>
    </citation>
    <scope>NUCLEOTIDE SEQUENCE</scope>
</reference>
<accession>A0A8T0FE86</accession>
<proteinExistence type="predicted"/>
<protein>
    <submittedName>
        <fullName evidence="1">Uncharacterized protein</fullName>
    </submittedName>
</protein>
<organism evidence="1 2">
    <name type="scientific">Argiope bruennichi</name>
    <name type="common">Wasp spider</name>
    <name type="synonym">Aranea bruennichi</name>
    <dbReference type="NCBI Taxonomy" id="94029"/>
    <lineage>
        <taxon>Eukaryota</taxon>
        <taxon>Metazoa</taxon>
        <taxon>Ecdysozoa</taxon>
        <taxon>Arthropoda</taxon>
        <taxon>Chelicerata</taxon>
        <taxon>Arachnida</taxon>
        <taxon>Araneae</taxon>
        <taxon>Araneomorphae</taxon>
        <taxon>Entelegynae</taxon>
        <taxon>Araneoidea</taxon>
        <taxon>Araneidae</taxon>
        <taxon>Argiope</taxon>
    </lineage>
</organism>
<dbReference type="AlphaFoldDB" id="A0A8T0FE86"/>
<reference evidence="1" key="1">
    <citation type="journal article" date="2020" name="bioRxiv">
        <title>Chromosome-level reference genome of the European wasp spider Argiope bruennichi: a resource for studies on range expansion and evolutionary adaptation.</title>
        <authorList>
            <person name="Sheffer M.M."/>
            <person name="Hoppe A."/>
            <person name="Krehenwinkel H."/>
            <person name="Uhl G."/>
            <person name="Kuss A.W."/>
            <person name="Jensen L."/>
            <person name="Jensen C."/>
            <person name="Gillespie R.G."/>
            <person name="Hoff K.J."/>
            <person name="Prost S."/>
        </authorList>
    </citation>
    <scope>NUCLEOTIDE SEQUENCE</scope>
</reference>
<name>A0A8T0FE86_ARGBR</name>
<dbReference type="EMBL" id="JABXBU010000015">
    <property type="protein sequence ID" value="KAF8787243.1"/>
    <property type="molecule type" value="Genomic_DNA"/>
</dbReference>
<sequence length="166" mass="19016">MGCIGSRSARRRKMCEDEDMQAYIEEIKYNYESSKARFPHIDDNPIISLERWNENERKLARIRQEKAHEAALENIKKRAAERAACSRKQRIAENEEAIANLRQAKTHQTVRSKTKTTRSEKALGNVQSVETSVNINSSTVVRHTAGNCEGEKAMEECCVVRGLYFL</sequence>
<evidence type="ECO:0000313" key="2">
    <source>
        <dbReference type="Proteomes" id="UP000807504"/>
    </source>
</evidence>
<keyword evidence="2" id="KW-1185">Reference proteome</keyword>
<gene>
    <name evidence="1" type="ORF">HNY73_008865</name>
</gene>